<feature type="transmembrane region" description="Helical" evidence="1">
    <location>
        <begin position="225"/>
        <end position="246"/>
    </location>
</feature>
<feature type="transmembrane region" description="Helical" evidence="1">
    <location>
        <begin position="266"/>
        <end position="286"/>
    </location>
</feature>
<feature type="transmembrane region" description="Helical" evidence="1">
    <location>
        <begin position="88"/>
        <end position="110"/>
    </location>
</feature>
<proteinExistence type="predicted"/>
<organism evidence="2 3">
    <name type="scientific">Salinirubellus salinus</name>
    <dbReference type="NCBI Taxonomy" id="1364945"/>
    <lineage>
        <taxon>Archaea</taxon>
        <taxon>Methanobacteriati</taxon>
        <taxon>Methanobacteriota</taxon>
        <taxon>Stenosarchaea group</taxon>
        <taxon>Halobacteria</taxon>
        <taxon>Halobacteriales</taxon>
        <taxon>Natronomonadaceae</taxon>
        <taxon>Salinirubellus</taxon>
    </lineage>
</organism>
<gene>
    <name evidence="2" type="ORF">N0B31_18205</name>
</gene>
<dbReference type="Gene3D" id="1.20.1250.20">
    <property type="entry name" value="MFS general substrate transporter like domains"/>
    <property type="match status" value="1"/>
</dbReference>
<keyword evidence="1" id="KW-0472">Membrane</keyword>
<dbReference type="SUPFAM" id="SSF103473">
    <property type="entry name" value="MFS general substrate transporter"/>
    <property type="match status" value="1"/>
</dbReference>
<evidence type="ECO:0000313" key="2">
    <source>
        <dbReference type="EMBL" id="UWM54040.1"/>
    </source>
</evidence>
<keyword evidence="1" id="KW-0812">Transmembrane</keyword>
<feature type="transmembrane region" description="Helical" evidence="1">
    <location>
        <begin position="293"/>
        <end position="312"/>
    </location>
</feature>
<feature type="transmembrane region" description="Helical" evidence="1">
    <location>
        <begin position="324"/>
        <end position="343"/>
    </location>
</feature>
<dbReference type="AlphaFoldDB" id="A0A9E7R3L8"/>
<dbReference type="Proteomes" id="UP001057580">
    <property type="component" value="Chromosome"/>
</dbReference>
<dbReference type="EMBL" id="CP104003">
    <property type="protein sequence ID" value="UWM54040.1"/>
    <property type="molecule type" value="Genomic_DNA"/>
</dbReference>
<feature type="transmembrane region" description="Helical" evidence="1">
    <location>
        <begin position="389"/>
        <end position="408"/>
    </location>
</feature>
<feature type="transmembrane region" description="Helical" evidence="1">
    <location>
        <begin position="355"/>
        <end position="377"/>
    </location>
</feature>
<feature type="transmembrane region" description="Helical" evidence="1">
    <location>
        <begin position="116"/>
        <end position="137"/>
    </location>
</feature>
<dbReference type="KEGG" id="ssai:N0B31_18205"/>
<dbReference type="InterPro" id="IPR036259">
    <property type="entry name" value="MFS_trans_sf"/>
</dbReference>
<keyword evidence="3" id="KW-1185">Reference proteome</keyword>
<reference evidence="2" key="1">
    <citation type="submission" date="2022-09" db="EMBL/GenBank/DDBJ databases">
        <title>Diverse halophilic archaea isolated from saline environments.</title>
        <authorList>
            <person name="Cui H.-L."/>
        </authorList>
    </citation>
    <scope>NUCLEOTIDE SEQUENCE</scope>
    <source>
        <strain evidence="2">ZS-35-S2</strain>
    </source>
</reference>
<feature type="transmembrane region" description="Helical" evidence="1">
    <location>
        <begin position="149"/>
        <end position="167"/>
    </location>
</feature>
<evidence type="ECO:0000256" key="1">
    <source>
        <dbReference type="SAM" id="Phobius"/>
    </source>
</evidence>
<accession>A0A9E7R3L8</accession>
<feature type="transmembrane region" description="Helical" evidence="1">
    <location>
        <begin position="12"/>
        <end position="33"/>
    </location>
</feature>
<name>A0A9E7R3L8_9EURY</name>
<keyword evidence="1" id="KW-1133">Transmembrane helix</keyword>
<feature type="transmembrane region" description="Helical" evidence="1">
    <location>
        <begin position="53"/>
        <end position="76"/>
    </location>
</feature>
<sequence>MTTLDALRERDLATLLGVGLFVALAAGGYYYNVTFVQLGLIDLGVRVVGMSRGAVSVAMAGLALATLAVAIVTGVAMDRTGVSRDLYAKLRILFGVTVLQTALTAVAPFVASELAFYAWVGLCSVSIGVGVPATFGLAVDLVPVPDRGYVAALVTAGAFFVAAVYPLEWTIGSFAAVMVAAFVPALLVLGVLASGRVSLVDELAGEPRHAVGRFCRPEPVRTWSLAFWALVVLMFGAYFVDSLGFLRIVETESLVLASWGSPDLGIHVFIGVVHVLGALAAGVLYANFSRRALFLWVFGLFAFTHLLYTFFVRTAEGAPPLLMPGFYALAVSFYTTLNFALWPDVSTPDTVGTHAALGVGVAGWLATFLSTSLALSFEESGVGLLSHLNLVNALALLLFAGVPVAVYLHRVARYARGEPA</sequence>
<evidence type="ECO:0000313" key="3">
    <source>
        <dbReference type="Proteomes" id="UP001057580"/>
    </source>
</evidence>
<dbReference type="GeneID" id="74944397"/>
<protein>
    <submittedName>
        <fullName evidence="2">MFS transporter</fullName>
    </submittedName>
</protein>
<feature type="transmembrane region" description="Helical" evidence="1">
    <location>
        <begin position="173"/>
        <end position="193"/>
    </location>
</feature>
<dbReference type="RefSeq" id="WP_260593034.1">
    <property type="nucleotide sequence ID" value="NZ_CP104003.1"/>
</dbReference>